<dbReference type="Proteomes" id="UP000054350">
    <property type="component" value="Unassembled WGS sequence"/>
</dbReference>
<reference evidence="1 2" key="1">
    <citation type="submission" date="2009-11" db="EMBL/GenBank/DDBJ databases">
        <title>Annotation of Allomyces macrogynus ATCC 38327.</title>
        <authorList>
            <consortium name="The Broad Institute Genome Sequencing Platform"/>
            <person name="Russ C."/>
            <person name="Cuomo C."/>
            <person name="Burger G."/>
            <person name="Gray M.W."/>
            <person name="Holland P.W.H."/>
            <person name="King N."/>
            <person name="Lang F.B.F."/>
            <person name="Roger A.J."/>
            <person name="Ruiz-Trillo I."/>
            <person name="Young S.K."/>
            <person name="Zeng Q."/>
            <person name="Gargeya S."/>
            <person name="Fitzgerald M."/>
            <person name="Haas B."/>
            <person name="Abouelleil A."/>
            <person name="Alvarado L."/>
            <person name="Arachchi H.M."/>
            <person name="Berlin A."/>
            <person name="Chapman S.B."/>
            <person name="Gearin G."/>
            <person name="Goldberg J."/>
            <person name="Griggs A."/>
            <person name="Gujja S."/>
            <person name="Hansen M."/>
            <person name="Heiman D."/>
            <person name="Howarth C."/>
            <person name="Larimer J."/>
            <person name="Lui A."/>
            <person name="MacDonald P.J.P."/>
            <person name="McCowen C."/>
            <person name="Montmayeur A."/>
            <person name="Murphy C."/>
            <person name="Neiman D."/>
            <person name="Pearson M."/>
            <person name="Priest M."/>
            <person name="Roberts A."/>
            <person name="Saif S."/>
            <person name="Shea T."/>
            <person name="Sisk P."/>
            <person name="Stolte C."/>
            <person name="Sykes S."/>
            <person name="Wortman J."/>
            <person name="Nusbaum C."/>
            <person name="Birren B."/>
        </authorList>
    </citation>
    <scope>NUCLEOTIDE SEQUENCE [LARGE SCALE GENOMIC DNA]</scope>
    <source>
        <strain evidence="1 2">ATCC 38327</strain>
    </source>
</reference>
<dbReference type="EMBL" id="GG745361">
    <property type="protein sequence ID" value="KNE69568.1"/>
    <property type="molecule type" value="Genomic_DNA"/>
</dbReference>
<evidence type="ECO:0000313" key="1">
    <source>
        <dbReference type="EMBL" id="KNE69568.1"/>
    </source>
</evidence>
<proteinExistence type="predicted"/>
<accession>A0A0L0T423</accession>
<reference evidence="2" key="2">
    <citation type="submission" date="2009-11" db="EMBL/GenBank/DDBJ databases">
        <title>The Genome Sequence of Allomyces macrogynus strain ATCC 38327.</title>
        <authorList>
            <consortium name="The Broad Institute Genome Sequencing Platform"/>
            <person name="Russ C."/>
            <person name="Cuomo C."/>
            <person name="Shea T."/>
            <person name="Young S.K."/>
            <person name="Zeng Q."/>
            <person name="Koehrsen M."/>
            <person name="Haas B."/>
            <person name="Borodovsky M."/>
            <person name="Guigo R."/>
            <person name="Alvarado L."/>
            <person name="Berlin A."/>
            <person name="Borenstein D."/>
            <person name="Chen Z."/>
            <person name="Engels R."/>
            <person name="Freedman E."/>
            <person name="Gellesch M."/>
            <person name="Goldberg J."/>
            <person name="Griggs A."/>
            <person name="Gujja S."/>
            <person name="Heiman D."/>
            <person name="Hepburn T."/>
            <person name="Howarth C."/>
            <person name="Jen D."/>
            <person name="Larson L."/>
            <person name="Lewis B."/>
            <person name="Mehta T."/>
            <person name="Park D."/>
            <person name="Pearson M."/>
            <person name="Roberts A."/>
            <person name="Saif S."/>
            <person name="Shenoy N."/>
            <person name="Sisk P."/>
            <person name="Stolte C."/>
            <person name="Sykes S."/>
            <person name="Walk T."/>
            <person name="White J."/>
            <person name="Yandava C."/>
            <person name="Burger G."/>
            <person name="Gray M.W."/>
            <person name="Holland P.W.H."/>
            <person name="King N."/>
            <person name="Lang F.B.F."/>
            <person name="Roger A.J."/>
            <person name="Ruiz-Trillo I."/>
            <person name="Lander E."/>
            <person name="Nusbaum C."/>
        </authorList>
    </citation>
    <scope>NUCLEOTIDE SEQUENCE [LARGE SCALE GENOMIC DNA]</scope>
    <source>
        <strain evidence="2">ATCC 38327</strain>
    </source>
</reference>
<name>A0A0L0T423_ALLM3</name>
<sequence>MLDVVFLHMFRDVIGANDCDKIVEKNPQNMAKFRSTWEKCKLAFQGATKSFRASIQVPAAIHQAWQ</sequence>
<dbReference type="AlphaFoldDB" id="A0A0L0T423"/>
<dbReference type="VEuPathDB" id="FungiDB:AMAG_19995"/>
<dbReference type="OrthoDB" id="2963168at2759"/>
<organism evidence="1 2">
    <name type="scientific">Allomyces macrogynus (strain ATCC 38327)</name>
    <name type="common">Allomyces javanicus var. macrogynus</name>
    <dbReference type="NCBI Taxonomy" id="578462"/>
    <lineage>
        <taxon>Eukaryota</taxon>
        <taxon>Fungi</taxon>
        <taxon>Fungi incertae sedis</taxon>
        <taxon>Blastocladiomycota</taxon>
        <taxon>Blastocladiomycetes</taxon>
        <taxon>Blastocladiales</taxon>
        <taxon>Blastocladiaceae</taxon>
        <taxon>Allomyces</taxon>
    </lineage>
</organism>
<gene>
    <name evidence="1" type="ORF">AMAG_19995</name>
</gene>
<evidence type="ECO:0000313" key="2">
    <source>
        <dbReference type="Proteomes" id="UP000054350"/>
    </source>
</evidence>
<protein>
    <submittedName>
        <fullName evidence="1">Uncharacterized protein</fullName>
    </submittedName>
</protein>
<keyword evidence="2" id="KW-1185">Reference proteome</keyword>